<gene>
    <name evidence="2" type="ORF">IAB77_00155</name>
</gene>
<reference evidence="2" key="2">
    <citation type="journal article" date="2021" name="PeerJ">
        <title>Extensive microbial diversity within the chicken gut microbiome revealed by metagenomics and culture.</title>
        <authorList>
            <person name="Gilroy R."/>
            <person name="Ravi A."/>
            <person name="Getino M."/>
            <person name="Pursley I."/>
            <person name="Horton D.L."/>
            <person name="Alikhan N.F."/>
            <person name="Baker D."/>
            <person name="Gharbi K."/>
            <person name="Hall N."/>
            <person name="Watson M."/>
            <person name="Adriaenssens E.M."/>
            <person name="Foster-Nyarko E."/>
            <person name="Jarju S."/>
            <person name="Secka A."/>
            <person name="Antonio M."/>
            <person name="Oren A."/>
            <person name="Chaudhuri R.R."/>
            <person name="La Ragione R."/>
            <person name="Hildebrand F."/>
            <person name="Pallen M.J."/>
        </authorList>
    </citation>
    <scope>NUCLEOTIDE SEQUENCE</scope>
    <source>
        <strain evidence="2">ChiBcolR7-354</strain>
    </source>
</reference>
<dbReference type="Proteomes" id="UP000824262">
    <property type="component" value="Unassembled WGS sequence"/>
</dbReference>
<comment type="caution">
    <text evidence="2">The sequence shown here is derived from an EMBL/GenBank/DDBJ whole genome shotgun (WGS) entry which is preliminary data.</text>
</comment>
<feature type="transmembrane region" description="Helical" evidence="1">
    <location>
        <begin position="37"/>
        <end position="60"/>
    </location>
</feature>
<organism evidence="2 3">
    <name type="scientific">Candidatus Scatomorpha intestinavium</name>
    <dbReference type="NCBI Taxonomy" id="2840922"/>
    <lineage>
        <taxon>Bacteria</taxon>
        <taxon>Bacillati</taxon>
        <taxon>Bacillota</taxon>
        <taxon>Clostridia</taxon>
        <taxon>Eubacteriales</taxon>
        <taxon>Candidatus Scatomorpha</taxon>
    </lineage>
</organism>
<keyword evidence="1" id="KW-0812">Transmembrane</keyword>
<feature type="transmembrane region" description="Helical" evidence="1">
    <location>
        <begin position="72"/>
        <end position="93"/>
    </location>
</feature>
<keyword evidence="1" id="KW-1133">Transmembrane helix</keyword>
<proteinExistence type="predicted"/>
<dbReference type="AlphaFoldDB" id="A0A9D0ZBM5"/>
<keyword evidence="1" id="KW-0472">Membrane</keyword>
<reference evidence="2" key="1">
    <citation type="submission" date="2020-10" db="EMBL/GenBank/DDBJ databases">
        <authorList>
            <person name="Gilroy R."/>
        </authorList>
    </citation>
    <scope>NUCLEOTIDE SEQUENCE</scope>
    <source>
        <strain evidence="2">ChiBcolR7-354</strain>
    </source>
</reference>
<dbReference type="Pfam" id="PF06961">
    <property type="entry name" value="DUF1294"/>
    <property type="match status" value="1"/>
</dbReference>
<feature type="transmembrane region" description="Helical" evidence="1">
    <location>
        <begin position="6"/>
        <end position="25"/>
    </location>
</feature>
<evidence type="ECO:0000313" key="2">
    <source>
        <dbReference type="EMBL" id="HIQ77652.1"/>
    </source>
</evidence>
<sequence>MIVLYCLLGEYLLFINIDGFVMMAVDKSRARRGGRRVSEAALFFIAFLGGSPGIMLAMYTLRHKTRHTSFTVGMPLICFFEAVLIAAALIYAASA</sequence>
<evidence type="ECO:0000313" key="3">
    <source>
        <dbReference type="Proteomes" id="UP000824262"/>
    </source>
</evidence>
<protein>
    <submittedName>
        <fullName evidence="2">DUF1294 domain-containing protein</fullName>
    </submittedName>
</protein>
<accession>A0A9D0ZBM5</accession>
<dbReference type="EMBL" id="DVGA01000003">
    <property type="protein sequence ID" value="HIQ77652.1"/>
    <property type="molecule type" value="Genomic_DNA"/>
</dbReference>
<name>A0A9D0ZBM5_9FIRM</name>
<evidence type="ECO:0000256" key="1">
    <source>
        <dbReference type="SAM" id="Phobius"/>
    </source>
</evidence>
<dbReference type="InterPro" id="IPR010718">
    <property type="entry name" value="DUF1294"/>
</dbReference>